<dbReference type="PANTHER" id="PTHR13227">
    <property type="entry name" value="EUKARYOTIC TRANSLATION INITIATION FACTOR 2A"/>
    <property type="match status" value="1"/>
</dbReference>
<organism evidence="11 12">
    <name type="scientific">Caenorhabditis auriculariae</name>
    <dbReference type="NCBI Taxonomy" id="2777116"/>
    <lineage>
        <taxon>Eukaryota</taxon>
        <taxon>Metazoa</taxon>
        <taxon>Ecdysozoa</taxon>
        <taxon>Nematoda</taxon>
        <taxon>Chromadorea</taxon>
        <taxon>Rhabditida</taxon>
        <taxon>Rhabditina</taxon>
        <taxon>Rhabditomorpha</taxon>
        <taxon>Rhabditoidea</taxon>
        <taxon>Rhabditidae</taxon>
        <taxon>Peloderinae</taxon>
        <taxon>Caenorhabditis</taxon>
    </lineage>
</organism>
<evidence type="ECO:0000256" key="5">
    <source>
        <dbReference type="ARBA" id="ARBA00022574"/>
    </source>
</evidence>
<keyword evidence="4" id="KW-0396">Initiation factor</keyword>
<evidence type="ECO:0000256" key="4">
    <source>
        <dbReference type="ARBA" id="ARBA00022540"/>
    </source>
</evidence>
<dbReference type="Gene3D" id="2.130.10.10">
    <property type="entry name" value="YVTN repeat-like/Quinoprotein amine dehydrogenase"/>
    <property type="match status" value="1"/>
</dbReference>
<name>A0A8S1HKC3_9PELO</name>
<dbReference type="GO" id="GO:0022627">
    <property type="term" value="C:cytosolic small ribosomal subunit"/>
    <property type="evidence" value="ECO:0007669"/>
    <property type="project" value="TreeGrafter"/>
</dbReference>
<keyword evidence="6" id="KW-0677">Repeat</keyword>
<dbReference type="EMBL" id="CAJGYM010000083">
    <property type="protein sequence ID" value="CAD6196981.1"/>
    <property type="molecule type" value="Genomic_DNA"/>
</dbReference>
<comment type="similarity">
    <text evidence="2">Belongs to the WD repeat EIF2A family.</text>
</comment>
<dbReference type="Proteomes" id="UP000835052">
    <property type="component" value="Unassembled WGS sequence"/>
</dbReference>
<evidence type="ECO:0000259" key="10">
    <source>
        <dbReference type="Pfam" id="PF08662"/>
    </source>
</evidence>
<dbReference type="InterPro" id="IPR013979">
    <property type="entry name" value="TIF_beta_prop-like"/>
</dbReference>
<feature type="region of interest" description="Disordered" evidence="9">
    <location>
        <begin position="466"/>
        <end position="487"/>
    </location>
</feature>
<evidence type="ECO:0000256" key="1">
    <source>
        <dbReference type="ARBA" id="ARBA00003993"/>
    </source>
</evidence>
<dbReference type="AlphaFoldDB" id="A0A8S1HKC3"/>
<protein>
    <recommendedName>
        <fullName evidence="3">Eukaryotic translation initiation factor 2A</fullName>
    </recommendedName>
</protein>
<keyword evidence="7" id="KW-0810">Translation regulation</keyword>
<keyword evidence="12" id="KW-1185">Reference proteome</keyword>
<evidence type="ECO:0000256" key="2">
    <source>
        <dbReference type="ARBA" id="ARBA00009573"/>
    </source>
</evidence>
<sequence length="537" mass="60611">MGDNLVYAVRGSTGVSLKRGLSGSASTLFEQSQTSRDVSCDVFQYSNSGRFFAYCDRKLTRVLEIATGKEVLSAELKKTKRILFSPKDTLVFTFEQYAIYGQKTSPDQKPDPNVRVFSLSDGKHLHTLIAHKESSWEPQWNEDESIAVRMVGGEIMFHSNNNFDKYDRKMVVPGATAFALSPATSPSYIAVYVPASGSNPAHVRVHRTDDNFTQLFIGINAEMPFLILASVEVDASNQSYYGEQSLYLINVQSDESVLVPLAKNGPVYSAKWNPNGKEFAVCYGYMPAKVTFYNMKGIPTFDTQEGPRNDLYYNAFGNILLICGFGNLSRGTMEFWDVEKKKQIVTIDVPNTTIFEWAPDGQHFLTATTAPRLRLDNCYRFWHYSGRMLHEVEFESPKELWEIRWRPMNAYNKFEVREMTKADQMAAGLPIKKRDASHPLNNVPAGAVKKQTAYVPPHLRKGNVGAIPSSNGGNSASAVKPQQSDNERKVMNLKKKIDDIQKLKERIKNGEELQVNQLDKVKKEQEFLDEIKKLQIS</sequence>
<keyword evidence="8" id="KW-0648">Protein biosynthesis</keyword>
<evidence type="ECO:0000313" key="11">
    <source>
        <dbReference type="EMBL" id="CAD6196981.1"/>
    </source>
</evidence>
<dbReference type="GO" id="GO:0000049">
    <property type="term" value="F:tRNA binding"/>
    <property type="evidence" value="ECO:0007669"/>
    <property type="project" value="TreeGrafter"/>
</dbReference>
<dbReference type="SUPFAM" id="SSF50978">
    <property type="entry name" value="WD40 repeat-like"/>
    <property type="match status" value="1"/>
</dbReference>
<feature type="compositionally biased region" description="Polar residues" evidence="9">
    <location>
        <begin position="468"/>
        <end position="484"/>
    </location>
</feature>
<dbReference type="InterPro" id="IPR011387">
    <property type="entry name" value="TIF2A"/>
</dbReference>
<reference evidence="11" key="1">
    <citation type="submission" date="2020-10" db="EMBL/GenBank/DDBJ databases">
        <authorList>
            <person name="Kikuchi T."/>
        </authorList>
    </citation>
    <scope>NUCLEOTIDE SEQUENCE</scope>
    <source>
        <strain evidence="11">NKZ352</strain>
    </source>
</reference>
<dbReference type="GO" id="GO:0043022">
    <property type="term" value="F:ribosome binding"/>
    <property type="evidence" value="ECO:0007669"/>
    <property type="project" value="TreeGrafter"/>
</dbReference>
<dbReference type="PANTHER" id="PTHR13227:SF0">
    <property type="entry name" value="EUKARYOTIC TRANSLATION INITIATION FACTOR 2A"/>
    <property type="match status" value="1"/>
</dbReference>
<dbReference type="GO" id="GO:0003743">
    <property type="term" value="F:translation initiation factor activity"/>
    <property type="evidence" value="ECO:0007669"/>
    <property type="project" value="UniProtKB-KW"/>
</dbReference>
<dbReference type="Pfam" id="PF08662">
    <property type="entry name" value="eIF2A"/>
    <property type="match status" value="1"/>
</dbReference>
<evidence type="ECO:0000256" key="8">
    <source>
        <dbReference type="ARBA" id="ARBA00022917"/>
    </source>
</evidence>
<evidence type="ECO:0000256" key="7">
    <source>
        <dbReference type="ARBA" id="ARBA00022845"/>
    </source>
</evidence>
<comment type="caution">
    <text evidence="11">The sequence shown here is derived from an EMBL/GenBank/DDBJ whole genome shotgun (WGS) entry which is preliminary data.</text>
</comment>
<dbReference type="InterPro" id="IPR036322">
    <property type="entry name" value="WD40_repeat_dom_sf"/>
</dbReference>
<feature type="domain" description="Translation initiation factor beta propellor-like" evidence="10">
    <location>
        <begin position="226"/>
        <end position="402"/>
    </location>
</feature>
<accession>A0A8S1HKC3</accession>
<gene>
    <name evidence="11" type="ORF">CAUJ_LOCUS12892</name>
</gene>
<dbReference type="InterPro" id="IPR015943">
    <property type="entry name" value="WD40/YVTN_repeat-like_dom_sf"/>
</dbReference>
<proteinExistence type="inferred from homology"/>
<evidence type="ECO:0000256" key="6">
    <source>
        <dbReference type="ARBA" id="ARBA00022737"/>
    </source>
</evidence>
<dbReference type="GO" id="GO:0003729">
    <property type="term" value="F:mRNA binding"/>
    <property type="evidence" value="ECO:0007669"/>
    <property type="project" value="TreeGrafter"/>
</dbReference>
<dbReference type="OrthoDB" id="2194683at2759"/>
<dbReference type="GO" id="GO:0006417">
    <property type="term" value="P:regulation of translation"/>
    <property type="evidence" value="ECO:0007669"/>
    <property type="project" value="UniProtKB-KW"/>
</dbReference>
<evidence type="ECO:0000256" key="9">
    <source>
        <dbReference type="SAM" id="MobiDB-lite"/>
    </source>
</evidence>
<evidence type="ECO:0000313" key="12">
    <source>
        <dbReference type="Proteomes" id="UP000835052"/>
    </source>
</evidence>
<comment type="function">
    <text evidence="1">Functions in the early steps of protein synthesis of a small number of specific mRNAs. Acts by directing the binding of methionyl-tRNAi to 40S ribosomal subunits. In contrast to the eIF-2 complex, it binds methionyl-tRNAi to 40S subunits in a codon-dependent manner, whereas the eIF-2 complex binds methionyl-tRNAi to 40S subunits in a GTP-dependent manner.</text>
</comment>
<keyword evidence="5" id="KW-0853">WD repeat</keyword>
<evidence type="ECO:0000256" key="3">
    <source>
        <dbReference type="ARBA" id="ARBA00013819"/>
    </source>
</evidence>